<reference evidence="2" key="1">
    <citation type="submission" date="2021-02" db="EMBL/GenBank/DDBJ databases">
        <authorList>
            <person name="Dougan E. K."/>
            <person name="Rhodes N."/>
            <person name="Thang M."/>
            <person name="Chan C."/>
        </authorList>
    </citation>
    <scope>NUCLEOTIDE SEQUENCE</scope>
</reference>
<feature type="transmembrane region" description="Helical" evidence="1">
    <location>
        <begin position="45"/>
        <end position="67"/>
    </location>
</feature>
<protein>
    <submittedName>
        <fullName evidence="2">Uncharacterized protein</fullName>
    </submittedName>
</protein>
<gene>
    <name evidence="2" type="ORF">SNEC2469_LOCUS21304</name>
</gene>
<comment type="caution">
    <text evidence="2">The sequence shown here is derived from an EMBL/GenBank/DDBJ whole genome shotgun (WGS) entry which is preliminary data.</text>
</comment>
<evidence type="ECO:0000256" key="1">
    <source>
        <dbReference type="SAM" id="Phobius"/>
    </source>
</evidence>
<keyword evidence="3" id="KW-1185">Reference proteome</keyword>
<feature type="transmembrane region" description="Helical" evidence="1">
    <location>
        <begin position="125"/>
        <end position="143"/>
    </location>
</feature>
<feature type="transmembrane region" description="Helical" evidence="1">
    <location>
        <begin position="6"/>
        <end position="25"/>
    </location>
</feature>
<dbReference type="Proteomes" id="UP000601435">
    <property type="component" value="Unassembled WGS sequence"/>
</dbReference>
<evidence type="ECO:0000313" key="2">
    <source>
        <dbReference type="EMBL" id="CAE7737393.1"/>
    </source>
</evidence>
<dbReference type="OrthoDB" id="203487at2759"/>
<keyword evidence="1" id="KW-0472">Membrane</keyword>
<feature type="transmembrane region" description="Helical" evidence="1">
    <location>
        <begin position="94"/>
        <end position="113"/>
    </location>
</feature>
<name>A0A812XHV3_9DINO</name>
<organism evidence="2 3">
    <name type="scientific">Symbiodinium necroappetens</name>
    <dbReference type="NCBI Taxonomy" id="1628268"/>
    <lineage>
        <taxon>Eukaryota</taxon>
        <taxon>Sar</taxon>
        <taxon>Alveolata</taxon>
        <taxon>Dinophyceae</taxon>
        <taxon>Suessiales</taxon>
        <taxon>Symbiodiniaceae</taxon>
        <taxon>Symbiodinium</taxon>
    </lineage>
</organism>
<keyword evidence="1" id="KW-1133">Transmembrane helix</keyword>
<keyword evidence="1" id="KW-0812">Transmembrane</keyword>
<dbReference type="AlphaFoldDB" id="A0A812XHV3"/>
<dbReference type="EMBL" id="CAJNJA010037707">
    <property type="protein sequence ID" value="CAE7737393.1"/>
    <property type="molecule type" value="Genomic_DNA"/>
</dbReference>
<accession>A0A812XHV3</accession>
<sequence>MYLSPIVPVIFLGICPLFLLASYYFRDIPSKAFPHIIDDARASDIFLQLVLYAHVAFYLFPLVLFGASQTIAESLVVNVLTYSTAYLPLLEDDRLLTCIFATYAVFAGVVAASSETSFTEGMKHMLLQNFGYAFLSRFLVFSFDSRFSPTAFAAAC</sequence>
<proteinExistence type="predicted"/>
<evidence type="ECO:0000313" key="3">
    <source>
        <dbReference type="Proteomes" id="UP000601435"/>
    </source>
</evidence>